<protein>
    <recommendedName>
        <fullName evidence="4">Secreted protein</fullName>
    </recommendedName>
</protein>
<dbReference type="EMBL" id="JBHSFN010000032">
    <property type="protein sequence ID" value="MFC4591442.1"/>
    <property type="molecule type" value="Genomic_DNA"/>
</dbReference>
<evidence type="ECO:0000256" key="1">
    <source>
        <dbReference type="SAM" id="Phobius"/>
    </source>
</evidence>
<keyword evidence="1" id="KW-0472">Membrane</keyword>
<name>A0ABV9ES51_9ACTN</name>
<keyword evidence="1" id="KW-1133">Transmembrane helix</keyword>
<gene>
    <name evidence="2" type="ORF">ACFO8L_35480</name>
</gene>
<dbReference type="RefSeq" id="WP_262844772.1">
    <property type="nucleotide sequence ID" value="NZ_JANZYP010000033.1"/>
</dbReference>
<proteinExistence type="predicted"/>
<organism evidence="2 3">
    <name type="scientific">Sphaerisporangium corydalis</name>
    <dbReference type="NCBI Taxonomy" id="1441875"/>
    <lineage>
        <taxon>Bacteria</taxon>
        <taxon>Bacillati</taxon>
        <taxon>Actinomycetota</taxon>
        <taxon>Actinomycetes</taxon>
        <taxon>Streptosporangiales</taxon>
        <taxon>Streptosporangiaceae</taxon>
        <taxon>Sphaerisporangium</taxon>
    </lineage>
</organism>
<feature type="transmembrane region" description="Helical" evidence="1">
    <location>
        <begin position="12"/>
        <end position="32"/>
    </location>
</feature>
<dbReference type="Proteomes" id="UP001595891">
    <property type="component" value="Unassembled WGS sequence"/>
</dbReference>
<evidence type="ECO:0000313" key="2">
    <source>
        <dbReference type="EMBL" id="MFC4591442.1"/>
    </source>
</evidence>
<comment type="caution">
    <text evidence="2">The sequence shown here is derived from an EMBL/GenBank/DDBJ whole genome shotgun (WGS) entry which is preliminary data.</text>
</comment>
<keyword evidence="1" id="KW-0812">Transmembrane</keyword>
<evidence type="ECO:0000313" key="3">
    <source>
        <dbReference type="Proteomes" id="UP001595891"/>
    </source>
</evidence>
<evidence type="ECO:0008006" key="4">
    <source>
        <dbReference type="Google" id="ProtNLM"/>
    </source>
</evidence>
<accession>A0ABV9ES51</accession>
<sequence length="64" mass="6343">MQDHIKSTVARIIVVTTITAGSGAALSAAAMADAVPAKPLTVVSVLTSGPIVPPASVPHNTPWG</sequence>
<keyword evidence="3" id="KW-1185">Reference proteome</keyword>
<reference evidence="3" key="1">
    <citation type="journal article" date="2019" name="Int. J. Syst. Evol. Microbiol.">
        <title>The Global Catalogue of Microorganisms (GCM) 10K type strain sequencing project: providing services to taxonomists for standard genome sequencing and annotation.</title>
        <authorList>
            <consortium name="The Broad Institute Genomics Platform"/>
            <consortium name="The Broad Institute Genome Sequencing Center for Infectious Disease"/>
            <person name="Wu L."/>
            <person name="Ma J."/>
        </authorList>
    </citation>
    <scope>NUCLEOTIDE SEQUENCE [LARGE SCALE GENOMIC DNA]</scope>
    <source>
        <strain evidence="3">CCUG 49560</strain>
    </source>
</reference>